<evidence type="ECO:0008006" key="4">
    <source>
        <dbReference type="Google" id="ProtNLM"/>
    </source>
</evidence>
<comment type="caution">
    <text evidence="2">The sequence shown here is derived from an EMBL/GenBank/DDBJ whole genome shotgun (WGS) entry which is preliminary data.</text>
</comment>
<dbReference type="Proteomes" id="UP000599523">
    <property type="component" value="Unassembled WGS sequence"/>
</dbReference>
<dbReference type="RefSeq" id="WP_168988445.1">
    <property type="nucleotide sequence ID" value="NZ_CAWPHM010000299.1"/>
</dbReference>
<dbReference type="EMBL" id="WTVM01000071">
    <property type="protein sequence ID" value="NMG03749.1"/>
    <property type="molecule type" value="Genomic_DNA"/>
</dbReference>
<dbReference type="NCBIfam" id="NF040519">
    <property type="entry name" value="Sbal_3080_fam"/>
    <property type="match status" value="1"/>
</dbReference>
<dbReference type="PROSITE" id="PS51257">
    <property type="entry name" value="PROKAR_LIPOPROTEIN"/>
    <property type="match status" value="1"/>
</dbReference>
<feature type="chain" id="PRO_5036918587" description="Lipoprotein" evidence="1">
    <location>
        <begin position="24"/>
        <end position="149"/>
    </location>
</feature>
<keyword evidence="3" id="KW-1185">Reference proteome</keyword>
<gene>
    <name evidence="2" type="ORF">GPA21_12305</name>
</gene>
<feature type="signal peptide" evidence="1">
    <location>
        <begin position="1"/>
        <end position="23"/>
    </location>
</feature>
<sequence>MITTSRSLLTVTLLSMAALSGCAIHQKVSPVATLNGEEICVRDNDKVRDGFLSSYRSALEAKGYVVRVISPTAAHDACALTSTYNAHWSWDLATYMAFAEIRVYRNGKPAGEATYDARRGSGSFGKFISADTKIRELVEELFPDPRNAS</sequence>
<organism evidence="2 3">
    <name type="scientific">Azoarcus taiwanensis</name>
    <dbReference type="NCBI Taxonomy" id="666964"/>
    <lineage>
        <taxon>Bacteria</taxon>
        <taxon>Pseudomonadati</taxon>
        <taxon>Pseudomonadota</taxon>
        <taxon>Betaproteobacteria</taxon>
        <taxon>Rhodocyclales</taxon>
        <taxon>Zoogloeaceae</taxon>
        <taxon>Azoarcus</taxon>
    </lineage>
</organism>
<name>A0A972FBP2_9RHOO</name>
<accession>A0A972FBP2</accession>
<evidence type="ECO:0000313" key="3">
    <source>
        <dbReference type="Proteomes" id="UP000599523"/>
    </source>
</evidence>
<proteinExistence type="predicted"/>
<keyword evidence="1" id="KW-0732">Signal</keyword>
<evidence type="ECO:0000313" key="2">
    <source>
        <dbReference type="EMBL" id="NMG03749.1"/>
    </source>
</evidence>
<evidence type="ECO:0000256" key="1">
    <source>
        <dbReference type="SAM" id="SignalP"/>
    </source>
</evidence>
<dbReference type="AlphaFoldDB" id="A0A972FBP2"/>
<protein>
    <recommendedName>
        <fullName evidence="4">Lipoprotein</fullName>
    </recommendedName>
</protein>
<reference evidence="2" key="1">
    <citation type="submission" date="2019-12" db="EMBL/GenBank/DDBJ databases">
        <title>Comparative genomics gives insights into the taxonomy of the Azoarcus-Aromatoleum group and reveals separate origins of nif in the plant-associated Azoarcus and non-plant-associated Aromatoleum sub-groups.</title>
        <authorList>
            <person name="Lafos M."/>
            <person name="Maluk M."/>
            <person name="Batista M."/>
            <person name="Junghare M."/>
            <person name="Carmona M."/>
            <person name="Faoro H."/>
            <person name="Cruz L.M."/>
            <person name="Battistoni F."/>
            <person name="De Souza E."/>
            <person name="Pedrosa F."/>
            <person name="Chen W.-M."/>
            <person name="Poole P.S."/>
            <person name="Dixon R.A."/>
            <person name="James E.K."/>
        </authorList>
    </citation>
    <scope>NUCLEOTIDE SEQUENCE</scope>
    <source>
        <strain evidence="2">NSC3</strain>
    </source>
</reference>